<dbReference type="EMBL" id="SGKU01000099">
    <property type="protein sequence ID" value="NFA44545.1"/>
    <property type="molecule type" value="Genomic_DNA"/>
</dbReference>
<comment type="caution">
    <text evidence="2">The sequence shown here is derived from an EMBL/GenBank/DDBJ whole genome shotgun (WGS) entry which is preliminary data.</text>
</comment>
<name>A0A6M0SXX6_CLOBO</name>
<protein>
    <submittedName>
        <fullName evidence="2">Uncharacterized protein</fullName>
    </submittedName>
</protein>
<evidence type="ECO:0000313" key="2">
    <source>
        <dbReference type="EMBL" id="NFA44545.1"/>
    </source>
</evidence>
<sequence length="64" mass="7284">MAIYNGAIMTSKIPIGAVRTTVKSGEVVIRPYYIGGVRGTVRRGLDLRNYNFVKFERIPRERIL</sequence>
<proteinExistence type="predicted"/>
<feature type="non-terminal residue" evidence="2">
    <location>
        <position position="64"/>
    </location>
</feature>
<evidence type="ECO:0000313" key="3">
    <source>
        <dbReference type="Proteomes" id="UP000472355"/>
    </source>
</evidence>
<organism evidence="2 3">
    <name type="scientific">Clostridium botulinum</name>
    <dbReference type="NCBI Taxonomy" id="1491"/>
    <lineage>
        <taxon>Bacteria</taxon>
        <taxon>Bacillati</taxon>
        <taxon>Bacillota</taxon>
        <taxon>Clostridia</taxon>
        <taxon>Eubacteriales</taxon>
        <taxon>Clostridiaceae</taxon>
        <taxon>Clostridium</taxon>
    </lineage>
</organism>
<dbReference type="AlphaFoldDB" id="A0A6M0SXX6"/>
<dbReference type="Proteomes" id="UP000472355">
    <property type="component" value="Unassembled WGS sequence"/>
</dbReference>
<accession>A0A6M0SXX6</accession>
<evidence type="ECO:0000313" key="1">
    <source>
        <dbReference type="EMBL" id="NFA44515.1"/>
    </source>
</evidence>
<gene>
    <name evidence="1" type="ORF">EXM65_18655</name>
    <name evidence="2" type="ORF">EXM65_18825</name>
</gene>
<dbReference type="EMBL" id="SGKU01000093">
    <property type="protein sequence ID" value="NFA44515.1"/>
    <property type="molecule type" value="Genomic_DNA"/>
</dbReference>
<reference evidence="2 3" key="1">
    <citation type="submission" date="2019-02" db="EMBL/GenBank/DDBJ databases">
        <title>Genome sequencing of Clostridium botulinum clinical isolates.</title>
        <authorList>
            <person name="Brunt J."/>
            <person name="Van Vliet A.H.M."/>
            <person name="Stringer S.C."/>
            <person name="Grant K.A."/>
            <person name="Carter A.C."/>
            <person name="Peck M.W."/>
        </authorList>
    </citation>
    <scope>NUCLEOTIDE SEQUENCE [LARGE SCALE GENOMIC DNA]</scope>
    <source>
        <strain evidence="2 3">H113700579</strain>
    </source>
</reference>